<organism evidence="1 2">
    <name type="scientific">Leptospira selangorensis</name>
    <dbReference type="NCBI Taxonomy" id="2484982"/>
    <lineage>
        <taxon>Bacteria</taxon>
        <taxon>Pseudomonadati</taxon>
        <taxon>Spirochaetota</taxon>
        <taxon>Spirochaetia</taxon>
        <taxon>Leptospirales</taxon>
        <taxon>Leptospiraceae</taxon>
        <taxon>Leptospira</taxon>
    </lineage>
</organism>
<gene>
    <name evidence="1" type="ORF">EHQ82_08260</name>
</gene>
<keyword evidence="2" id="KW-1185">Reference proteome</keyword>
<evidence type="ECO:0000313" key="1">
    <source>
        <dbReference type="EMBL" id="TGM21000.1"/>
    </source>
</evidence>
<evidence type="ECO:0000313" key="2">
    <source>
        <dbReference type="Proteomes" id="UP000298057"/>
    </source>
</evidence>
<keyword evidence="1" id="KW-0282">Flagellum</keyword>
<protein>
    <submittedName>
        <fullName evidence="1">Flagellar motor switch protein FliM</fullName>
    </submittedName>
</protein>
<dbReference type="EMBL" id="RQGU01000090">
    <property type="protein sequence ID" value="TGM21000.1"/>
    <property type="molecule type" value="Genomic_DNA"/>
</dbReference>
<comment type="caution">
    <text evidence="1">The sequence shown here is derived from an EMBL/GenBank/DDBJ whole genome shotgun (WGS) entry which is preliminary data.</text>
</comment>
<accession>A0ABY2NBM3</accession>
<name>A0ABY2NBM3_9LEPT</name>
<keyword evidence="1" id="KW-0969">Cilium</keyword>
<proteinExistence type="predicted"/>
<feature type="non-terminal residue" evidence="1">
    <location>
        <position position="51"/>
    </location>
</feature>
<keyword evidence="1" id="KW-0966">Cell projection</keyword>
<dbReference type="PANTHER" id="PTHR30034:SF6">
    <property type="entry name" value="YOP PROTEINS TRANSLOCATION PROTEIN Q"/>
    <property type="match status" value="1"/>
</dbReference>
<dbReference type="Proteomes" id="UP000298057">
    <property type="component" value="Unassembled WGS sequence"/>
</dbReference>
<reference evidence="2" key="1">
    <citation type="journal article" date="2019" name="PLoS Negl. Trop. Dis.">
        <title>Revisiting the worldwide diversity of Leptospira species in the environment.</title>
        <authorList>
            <person name="Vincent A.T."/>
            <person name="Schiettekatte O."/>
            <person name="Bourhy P."/>
            <person name="Veyrier F.J."/>
            <person name="Picardeau M."/>
        </authorList>
    </citation>
    <scope>NUCLEOTIDE SEQUENCE [LARGE SCALE GENOMIC DNA]</scope>
    <source>
        <strain evidence="2">201702406</strain>
    </source>
</reference>
<dbReference type="PANTHER" id="PTHR30034">
    <property type="entry name" value="FLAGELLAR MOTOR SWITCH PROTEIN FLIM"/>
    <property type="match status" value="1"/>
</dbReference>
<sequence>MTEILSQDEIDALLNAISSGEVAEDEYSSVGEQKKVKIYDFKRPDKFSKDQ</sequence>